<feature type="region of interest" description="Disordered" evidence="1">
    <location>
        <begin position="107"/>
        <end position="205"/>
    </location>
</feature>
<name>A0AAV0TGS0_9STRA</name>
<proteinExistence type="predicted"/>
<dbReference type="Pfam" id="PF15365">
    <property type="entry name" value="PNRC"/>
    <property type="match status" value="1"/>
</dbReference>
<gene>
    <name evidence="2" type="ORF">PDE001_LOCUS2430</name>
</gene>
<comment type="caution">
    <text evidence="2">The sequence shown here is derived from an EMBL/GenBank/DDBJ whole genome shotgun (WGS) entry which is preliminary data.</text>
</comment>
<reference evidence="2" key="1">
    <citation type="submission" date="2022-12" db="EMBL/GenBank/DDBJ databases">
        <authorList>
            <person name="Webb A."/>
        </authorList>
    </citation>
    <scope>NUCLEOTIDE SEQUENCE</scope>
    <source>
        <strain evidence="2">Pd1</strain>
    </source>
</reference>
<dbReference type="Proteomes" id="UP001162029">
    <property type="component" value="Unassembled WGS sequence"/>
</dbReference>
<protein>
    <recommendedName>
        <fullName evidence="4">Transcription factor TFIIIC triple barrel domain-containing protein</fullName>
    </recommendedName>
</protein>
<dbReference type="EMBL" id="CANTFM010000402">
    <property type="protein sequence ID" value="CAI5721305.1"/>
    <property type="molecule type" value="Genomic_DNA"/>
</dbReference>
<dbReference type="InterPro" id="IPR028322">
    <property type="entry name" value="PNRC-like_rgn"/>
</dbReference>
<evidence type="ECO:0008006" key="4">
    <source>
        <dbReference type="Google" id="ProtNLM"/>
    </source>
</evidence>
<organism evidence="2 3">
    <name type="scientific">Peronospora destructor</name>
    <dbReference type="NCBI Taxonomy" id="86335"/>
    <lineage>
        <taxon>Eukaryota</taxon>
        <taxon>Sar</taxon>
        <taxon>Stramenopiles</taxon>
        <taxon>Oomycota</taxon>
        <taxon>Peronosporomycetes</taxon>
        <taxon>Peronosporales</taxon>
        <taxon>Peronosporaceae</taxon>
        <taxon>Peronospora</taxon>
    </lineage>
</organism>
<evidence type="ECO:0000256" key="1">
    <source>
        <dbReference type="SAM" id="MobiDB-lite"/>
    </source>
</evidence>
<evidence type="ECO:0000313" key="2">
    <source>
        <dbReference type="EMBL" id="CAI5721305.1"/>
    </source>
</evidence>
<feature type="compositionally biased region" description="Low complexity" evidence="1">
    <location>
        <begin position="154"/>
        <end position="173"/>
    </location>
</feature>
<sequence>MASQELVGRPLVPFFDNDENVNDSLQFAEGEDEREEMKIDARVWDKELGYFVYPSEQQTLVSIGAETWDSRTDSGKLLLTPSMMLSSSSAPDFSVADGNILQATIDGARPHSSSAKRESKQKAPSNTPGRRRKEGEGVEDVSAANTSSRKGKSKGSNTNSSGTQSSNSQQSRTGKQKEQLSASGKWAWSAFQKSPDPTELPMPPFLIKPIGGLSNDAESFSMTTSPTLTSAMLNIGGD</sequence>
<accession>A0AAV0TGS0</accession>
<keyword evidence="3" id="KW-1185">Reference proteome</keyword>
<dbReference type="GO" id="GO:0016071">
    <property type="term" value="P:mRNA metabolic process"/>
    <property type="evidence" value="ECO:0007669"/>
    <property type="project" value="UniProtKB-ARBA"/>
</dbReference>
<dbReference type="AlphaFoldDB" id="A0AAV0TGS0"/>
<evidence type="ECO:0000313" key="3">
    <source>
        <dbReference type="Proteomes" id="UP001162029"/>
    </source>
</evidence>